<feature type="domain" description="PGG" evidence="3">
    <location>
        <begin position="210"/>
        <end position="321"/>
    </location>
</feature>
<gene>
    <name evidence="4" type="ORF">DCAR_0101184</name>
</gene>
<proteinExistence type="predicted"/>
<dbReference type="Pfam" id="PF13962">
    <property type="entry name" value="PGG"/>
    <property type="match status" value="1"/>
</dbReference>
<reference evidence="4" key="1">
    <citation type="journal article" date="2016" name="Nat. Genet.">
        <title>A high-quality carrot genome assembly provides new insights into carotenoid accumulation and asterid genome evolution.</title>
        <authorList>
            <person name="Iorizzo M."/>
            <person name="Ellison S."/>
            <person name="Senalik D."/>
            <person name="Zeng P."/>
            <person name="Satapoomin P."/>
            <person name="Huang J."/>
            <person name="Bowman M."/>
            <person name="Iovene M."/>
            <person name="Sanseverino W."/>
            <person name="Cavagnaro P."/>
            <person name="Yildiz M."/>
            <person name="Macko-Podgorni A."/>
            <person name="Moranska E."/>
            <person name="Grzebelus E."/>
            <person name="Grzebelus D."/>
            <person name="Ashrafi H."/>
            <person name="Zheng Z."/>
            <person name="Cheng S."/>
            <person name="Spooner D."/>
            <person name="Van Deynze A."/>
            <person name="Simon P."/>
        </authorList>
    </citation>
    <scope>NUCLEOTIDE SEQUENCE</scope>
    <source>
        <tissue evidence="4">Leaf</tissue>
    </source>
</reference>
<dbReference type="PANTHER" id="PTHR24177">
    <property type="entry name" value="CASKIN"/>
    <property type="match status" value="1"/>
</dbReference>
<dbReference type="PANTHER" id="PTHR24177:SF314">
    <property type="entry name" value="PROTEIN ACCELERATED CELL DEATH 6-LIKE ISOFORM X1"/>
    <property type="match status" value="1"/>
</dbReference>
<sequence length="404" mass="46369">MVDRRKKYKEAVKLANFLIPKDTSWKITKSVIDQREAEAVNEKQPESKKKTEKEIAMEKKMAEKQQTPLLLATQTGCFEIVEKILQVHPQAVEHINEDGRCILHIAIKYRQLQIFEMVQQMEVPMRRLIRKCDARGNSILHMVGKKVVNEAVEQTEKRSPSFQLQDDLLLFERIKKVIRPHFHKHTNVDGETAEELFVEHKEELRDRSQEWLKRTAENCSIVAVLIATVAFAAAYTVPGGSKDDGSPVLINQTFFIIFTISDVLSLTFCLTAVIIFLSILTSSFRLKDFKNSLPQKLMLGISCLILSVSMMMLAFAATVILMIRHNQQWTSIAMYLVAFLPVTVFASIYMPLYISLLGTLRYTLVKIWSFFPRFTCHSSTQSLHEMNEKQGRIPQTKKDMSSPV</sequence>
<evidence type="ECO:0000256" key="2">
    <source>
        <dbReference type="SAM" id="Phobius"/>
    </source>
</evidence>
<accession>A0AAF0W296</accession>
<dbReference type="InterPro" id="IPR036770">
    <property type="entry name" value="Ankyrin_rpt-contain_sf"/>
</dbReference>
<evidence type="ECO:0000256" key="1">
    <source>
        <dbReference type="SAM" id="MobiDB-lite"/>
    </source>
</evidence>
<protein>
    <recommendedName>
        <fullName evidence="3">PGG domain-containing protein</fullName>
    </recommendedName>
</protein>
<dbReference type="Gene3D" id="1.25.40.20">
    <property type="entry name" value="Ankyrin repeat-containing domain"/>
    <property type="match status" value="1"/>
</dbReference>
<dbReference type="SUPFAM" id="SSF48403">
    <property type="entry name" value="Ankyrin repeat"/>
    <property type="match status" value="1"/>
</dbReference>
<feature type="transmembrane region" description="Helical" evidence="2">
    <location>
        <begin position="215"/>
        <end position="235"/>
    </location>
</feature>
<evidence type="ECO:0000313" key="5">
    <source>
        <dbReference type="Proteomes" id="UP000077755"/>
    </source>
</evidence>
<feature type="transmembrane region" description="Helical" evidence="2">
    <location>
        <begin position="255"/>
        <end position="277"/>
    </location>
</feature>
<organism evidence="4 5">
    <name type="scientific">Daucus carota subsp. sativus</name>
    <name type="common">Carrot</name>
    <dbReference type="NCBI Taxonomy" id="79200"/>
    <lineage>
        <taxon>Eukaryota</taxon>
        <taxon>Viridiplantae</taxon>
        <taxon>Streptophyta</taxon>
        <taxon>Embryophyta</taxon>
        <taxon>Tracheophyta</taxon>
        <taxon>Spermatophyta</taxon>
        <taxon>Magnoliopsida</taxon>
        <taxon>eudicotyledons</taxon>
        <taxon>Gunneridae</taxon>
        <taxon>Pentapetalae</taxon>
        <taxon>asterids</taxon>
        <taxon>campanulids</taxon>
        <taxon>Apiales</taxon>
        <taxon>Apiaceae</taxon>
        <taxon>Apioideae</taxon>
        <taxon>Scandiceae</taxon>
        <taxon>Daucinae</taxon>
        <taxon>Daucus</taxon>
        <taxon>Daucus sect. Daucus</taxon>
    </lineage>
</organism>
<keyword evidence="5" id="KW-1185">Reference proteome</keyword>
<feature type="transmembrane region" description="Helical" evidence="2">
    <location>
        <begin position="329"/>
        <end position="352"/>
    </location>
</feature>
<dbReference type="EMBL" id="CP093343">
    <property type="protein sequence ID" value="WOG82025.1"/>
    <property type="molecule type" value="Genomic_DNA"/>
</dbReference>
<keyword evidence="2" id="KW-1133">Transmembrane helix</keyword>
<reference evidence="4" key="2">
    <citation type="submission" date="2022-03" db="EMBL/GenBank/DDBJ databases">
        <title>Draft title - Genomic analysis of global carrot germplasm unveils the trajectory of domestication and the origin of high carotenoid orange carrot.</title>
        <authorList>
            <person name="Iorizzo M."/>
            <person name="Ellison S."/>
            <person name="Senalik D."/>
            <person name="Macko-Podgorni A."/>
            <person name="Grzebelus D."/>
            <person name="Bostan H."/>
            <person name="Rolling W."/>
            <person name="Curaba J."/>
            <person name="Simon P."/>
        </authorList>
    </citation>
    <scope>NUCLEOTIDE SEQUENCE</scope>
    <source>
        <tissue evidence="4">Leaf</tissue>
    </source>
</reference>
<dbReference type="InterPro" id="IPR026961">
    <property type="entry name" value="PGG_dom"/>
</dbReference>
<dbReference type="Proteomes" id="UP000077755">
    <property type="component" value="Chromosome 1"/>
</dbReference>
<feature type="region of interest" description="Disordered" evidence="1">
    <location>
        <begin position="385"/>
        <end position="404"/>
    </location>
</feature>
<dbReference type="AlphaFoldDB" id="A0AAF0W296"/>
<dbReference type="Pfam" id="PF12796">
    <property type="entry name" value="Ank_2"/>
    <property type="match status" value="1"/>
</dbReference>
<evidence type="ECO:0000259" key="3">
    <source>
        <dbReference type="Pfam" id="PF13962"/>
    </source>
</evidence>
<keyword evidence="2" id="KW-0812">Transmembrane</keyword>
<dbReference type="InterPro" id="IPR002110">
    <property type="entry name" value="Ankyrin_rpt"/>
</dbReference>
<dbReference type="GO" id="GO:0016020">
    <property type="term" value="C:membrane"/>
    <property type="evidence" value="ECO:0007669"/>
    <property type="project" value="TreeGrafter"/>
</dbReference>
<keyword evidence="2" id="KW-0472">Membrane</keyword>
<feature type="transmembrane region" description="Helical" evidence="2">
    <location>
        <begin position="297"/>
        <end position="323"/>
    </location>
</feature>
<name>A0AAF0W296_DAUCS</name>
<evidence type="ECO:0000313" key="4">
    <source>
        <dbReference type="EMBL" id="WOG82025.1"/>
    </source>
</evidence>